<dbReference type="Proteomes" id="UP001375743">
    <property type="component" value="Unassembled WGS sequence"/>
</dbReference>
<feature type="domain" description="GST C-terminal" evidence="2">
    <location>
        <begin position="83"/>
        <end position="221"/>
    </location>
</feature>
<evidence type="ECO:0000259" key="1">
    <source>
        <dbReference type="PROSITE" id="PS50404"/>
    </source>
</evidence>
<evidence type="ECO:0000313" key="4">
    <source>
        <dbReference type="Proteomes" id="UP001375743"/>
    </source>
</evidence>
<dbReference type="CDD" id="cd00299">
    <property type="entry name" value="GST_C_family"/>
    <property type="match status" value="1"/>
</dbReference>
<dbReference type="InterPro" id="IPR004045">
    <property type="entry name" value="Glutathione_S-Trfase_N"/>
</dbReference>
<dbReference type="SUPFAM" id="SSF52833">
    <property type="entry name" value="Thioredoxin-like"/>
    <property type="match status" value="1"/>
</dbReference>
<dbReference type="Gene3D" id="1.20.1050.10">
    <property type="match status" value="1"/>
</dbReference>
<dbReference type="InterPro" id="IPR036249">
    <property type="entry name" value="Thioredoxin-like_sf"/>
</dbReference>
<dbReference type="PROSITE" id="PS50405">
    <property type="entry name" value="GST_CTER"/>
    <property type="match status" value="1"/>
</dbReference>
<dbReference type="InterPro" id="IPR004046">
    <property type="entry name" value="GST_C"/>
</dbReference>
<dbReference type="Pfam" id="PF13417">
    <property type="entry name" value="GST_N_3"/>
    <property type="match status" value="1"/>
</dbReference>
<reference evidence="3 4" key="1">
    <citation type="submission" date="2024-01" db="EMBL/GenBank/DDBJ databases">
        <title>Multi-omics insights into the function and evolution of sodium benzoate biodegradation pathways in Benzoatithermus flavus gen. nov., sp. nov. from hot spring.</title>
        <authorList>
            <person name="Hu C.-J."/>
            <person name="Li W.-J."/>
        </authorList>
    </citation>
    <scope>NUCLEOTIDE SEQUENCE [LARGE SCALE GENOMIC DNA]</scope>
    <source>
        <strain evidence="3 4">SYSU G07066</strain>
    </source>
</reference>
<dbReference type="SFLD" id="SFLDS00019">
    <property type="entry name" value="Glutathione_Transferase_(cytos"/>
    <property type="match status" value="1"/>
</dbReference>
<proteinExistence type="predicted"/>
<evidence type="ECO:0000313" key="3">
    <source>
        <dbReference type="EMBL" id="MEK0082554.1"/>
    </source>
</evidence>
<dbReference type="RefSeq" id="WP_418158407.1">
    <property type="nucleotide sequence ID" value="NZ_JBBLZC010000004.1"/>
</dbReference>
<dbReference type="EMBL" id="JBBLZC010000004">
    <property type="protein sequence ID" value="MEK0082554.1"/>
    <property type="molecule type" value="Genomic_DNA"/>
</dbReference>
<dbReference type="CDD" id="cd00570">
    <property type="entry name" value="GST_N_family"/>
    <property type="match status" value="1"/>
</dbReference>
<name>A0ABU8XN96_9PROT</name>
<dbReference type="PANTHER" id="PTHR43968">
    <property type="match status" value="1"/>
</dbReference>
<accession>A0ABU8XN96</accession>
<evidence type="ECO:0000259" key="2">
    <source>
        <dbReference type="PROSITE" id="PS50405"/>
    </source>
</evidence>
<dbReference type="PROSITE" id="PS50404">
    <property type="entry name" value="GST_NTER"/>
    <property type="match status" value="1"/>
</dbReference>
<dbReference type="SFLD" id="SFLDG00358">
    <property type="entry name" value="Main_(cytGST)"/>
    <property type="match status" value="1"/>
</dbReference>
<organism evidence="3 4">
    <name type="scientific">Benzoatithermus flavus</name>
    <dbReference type="NCBI Taxonomy" id="3108223"/>
    <lineage>
        <taxon>Bacteria</taxon>
        <taxon>Pseudomonadati</taxon>
        <taxon>Pseudomonadota</taxon>
        <taxon>Alphaproteobacteria</taxon>
        <taxon>Geminicoccales</taxon>
        <taxon>Geminicoccaceae</taxon>
        <taxon>Benzoatithermus</taxon>
    </lineage>
</organism>
<dbReference type="Pfam" id="PF00043">
    <property type="entry name" value="GST_C"/>
    <property type="match status" value="1"/>
</dbReference>
<sequence length="221" mass="25432">MLRLLHVPLCPFCRKVRIALREKGLTAELVEVQPWTHPDDLLRLNPASEAPVLIDGTTVVCDSQAITDYLEEAYPEVGLLGKTQAQRNETRRLVAWFDTKMNREVTELLWREKLVKRWAKKGFPRSEVLREGAQNIRFHLTYIDYLYQSRKWLAGDEMTLADIAAAAHLSVLDYMGDVPWDVAGGARDWYAKMKSRPSMRPILLDRLTGLKPPAHYDDPDF</sequence>
<dbReference type="SUPFAM" id="SSF47616">
    <property type="entry name" value="GST C-terminal domain-like"/>
    <property type="match status" value="1"/>
</dbReference>
<feature type="domain" description="GST N-terminal" evidence="1">
    <location>
        <begin position="1"/>
        <end position="78"/>
    </location>
</feature>
<protein>
    <submittedName>
        <fullName evidence="3">Glutathione S-transferase family protein</fullName>
    </submittedName>
</protein>
<dbReference type="InterPro" id="IPR036282">
    <property type="entry name" value="Glutathione-S-Trfase_C_sf"/>
</dbReference>
<dbReference type="InterPro" id="IPR050983">
    <property type="entry name" value="GST_Omega/HSP26"/>
</dbReference>
<gene>
    <name evidence="3" type="ORF">U1T56_05290</name>
</gene>
<dbReference type="Gene3D" id="3.40.30.10">
    <property type="entry name" value="Glutaredoxin"/>
    <property type="match status" value="1"/>
</dbReference>
<dbReference type="InterPro" id="IPR040079">
    <property type="entry name" value="Glutathione_S-Trfase"/>
</dbReference>
<comment type="caution">
    <text evidence="3">The sequence shown here is derived from an EMBL/GenBank/DDBJ whole genome shotgun (WGS) entry which is preliminary data.</text>
</comment>
<dbReference type="PANTHER" id="PTHR43968:SF6">
    <property type="entry name" value="GLUTATHIONE S-TRANSFERASE OMEGA"/>
    <property type="match status" value="1"/>
</dbReference>
<keyword evidence="4" id="KW-1185">Reference proteome</keyword>
<dbReference type="InterPro" id="IPR010987">
    <property type="entry name" value="Glutathione-S-Trfase_C-like"/>
</dbReference>